<evidence type="ECO:0000313" key="6">
    <source>
        <dbReference type="EMBL" id="GMT15974.1"/>
    </source>
</evidence>
<comment type="pathway">
    <text evidence="2">Amine and polyamine biosynthesis; carnitine biosynthesis.</text>
</comment>
<comment type="caution">
    <text evidence="6">The sequence shown here is derived from an EMBL/GenBank/DDBJ whole genome shotgun (WGS) entry which is preliminary data.</text>
</comment>
<keyword evidence="7" id="KW-1185">Reference proteome</keyword>
<feature type="non-terminal residue" evidence="6">
    <location>
        <position position="204"/>
    </location>
</feature>
<dbReference type="SUPFAM" id="SSF51197">
    <property type="entry name" value="Clavaminate synthase-like"/>
    <property type="match status" value="1"/>
</dbReference>
<evidence type="ECO:0000256" key="2">
    <source>
        <dbReference type="ARBA" id="ARBA00005022"/>
    </source>
</evidence>
<proteinExistence type="predicted"/>
<dbReference type="InterPro" id="IPR050411">
    <property type="entry name" value="AlphaKG_dependent_hydroxylases"/>
</dbReference>
<dbReference type="AlphaFoldDB" id="A0AAV5VBZ3"/>
<evidence type="ECO:0000256" key="4">
    <source>
        <dbReference type="ARBA" id="ARBA00023002"/>
    </source>
</evidence>
<dbReference type="GO" id="GO:0016491">
    <property type="term" value="F:oxidoreductase activity"/>
    <property type="evidence" value="ECO:0007669"/>
    <property type="project" value="UniProtKB-KW"/>
</dbReference>
<evidence type="ECO:0000259" key="5">
    <source>
        <dbReference type="Pfam" id="PF02668"/>
    </source>
</evidence>
<dbReference type="GO" id="GO:0005739">
    <property type="term" value="C:mitochondrion"/>
    <property type="evidence" value="ECO:0007669"/>
    <property type="project" value="TreeGrafter"/>
</dbReference>
<dbReference type="Gene3D" id="3.60.130.10">
    <property type="entry name" value="Clavaminate synthase-like"/>
    <property type="match status" value="1"/>
</dbReference>
<accession>A0AAV5VBZ3</accession>
<dbReference type="Proteomes" id="UP001432322">
    <property type="component" value="Unassembled WGS sequence"/>
</dbReference>
<reference evidence="6" key="1">
    <citation type="submission" date="2023-10" db="EMBL/GenBank/DDBJ databases">
        <title>Genome assembly of Pristionchus species.</title>
        <authorList>
            <person name="Yoshida K."/>
            <person name="Sommer R.J."/>
        </authorList>
    </citation>
    <scope>NUCLEOTIDE SEQUENCE</scope>
    <source>
        <strain evidence="6">RS5133</strain>
    </source>
</reference>
<dbReference type="EMBL" id="BTSY01000002">
    <property type="protein sequence ID" value="GMT15974.1"/>
    <property type="molecule type" value="Genomic_DNA"/>
</dbReference>
<organism evidence="6 7">
    <name type="scientific">Pristionchus fissidentatus</name>
    <dbReference type="NCBI Taxonomy" id="1538716"/>
    <lineage>
        <taxon>Eukaryota</taxon>
        <taxon>Metazoa</taxon>
        <taxon>Ecdysozoa</taxon>
        <taxon>Nematoda</taxon>
        <taxon>Chromadorea</taxon>
        <taxon>Rhabditida</taxon>
        <taxon>Rhabditina</taxon>
        <taxon>Diplogasteromorpha</taxon>
        <taxon>Diplogasteroidea</taxon>
        <taxon>Neodiplogasteridae</taxon>
        <taxon>Pristionchus</taxon>
    </lineage>
</organism>
<dbReference type="InterPro" id="IPR042098">
    <property type="entry name" value="TauD-like_sf"/>
</dbReference>
<name>A0AAV5VBZ3_9BILA</name>
<feature type="non-terminal residue" evidence="6">
    <location>
        <position position="1"/>
    </location>
</feature>
<evidence type="ECO:0000256" key="3">
    <source>
        <dbReference type="ARBA" id="ARBA00022873"/>
    </source>
</evidence>
<dbReference type="PANTHER" id="PTHR10696">
    <property type="entry name" value="GAMMA-BUTYROBETAINE HYDROXYLASE-RELATED"/>
    <property type="match status" value="1"/>
</dbReference>
<dbReference type="Pfam" id="PF02668">
    <property type="entry name" value="TauD"/>
    <property type="match status" value="1"/>
</dbReference>
<sequence length="204" mass="23024">VTYDAGKLSIIWADGHKSAFDSDLLMRMLAKPAQKAPQDLYKLWSASSIGQLPSVDKSHFSFSDFSKKFVKYGFVSVEGIEHTPEATEKFAREIAPIHDTYYGAFWTFNNNAAAQDNYHEDTAYSNEEIGPHTDGTYFPQSPGIQVFHCLRPADRGGETILVDAFAAAERLKKKNPEAYRILTTLHIDHHYIEQGDYPLFSWAP</sequence>
<protein>
    <recommendedName>
        <fullName evidence="5">TauD/TfdA-like domain-containing protein</fullName>
    </recommendedName>
</protein>
<feature type="domain" description="TauD/TfdA-like" evidence="5">
    <location>
        <begin position="62"/>
        <end position="193"/>
    </location>
</feature>
<evidence type="ECO:0000256" key="1">
    <source>
        <dbReference type="ARBA" id="ARBA00001961"/>
    </source>
</evidence>
<comment type="cofactor">
    <cofactor evidence="1">
        <name>L-ascorbate</name>
        <dbReference type="ChEBI" id="CHEBI:38290"/>
    </cofactor>
</comment>
<dbReference type="PANTHER" id="PTHR10696:SF51">
    <property type="entry name" value="TRIMETHYLLYSINE DIOXYGENASE, MITOCHONDRIAL"/>
    <property type="match status" value="1"/>
</dbReference>
<dbReference type="GO" id="GO:0045329">
    <property type="term" value="P:carnitine biosynthetic process"/>
    <property type="evidence" value="ECO:0007669"/>
    <property type="project" value="UniProtKB-KW"/>
</dbReference>
<keyword evidence="4" id="KW-0560">Oxidoreductase</keyword>
<evidence type="ECO:0000313" key="7">
    <source>
        <dbReference type="Proteomes" id="UP001432322"/>
    </source>
</evidence>
<keyword evidence="3" id="KW-0124">Carnitine biosynthesis</keyword>
<gene>
    <name evidence="6" type="ORF">PFISCL1PPCAC_7271</name>
</gene>
<dbReference type="InterPro" id="IPR003819">
    <property type="entry name" value="TauD/TfdA-like"/>
</dbReference>